<feature type="domain" description="Sulfatase N-terminal" evidence="3">
    <location>
        <begin position="7"/>
        <end position="348"/>
    </location>
</feature>
<organism evidence="4 5">
    <name type="scientific">Ruthenibacterium lactatiformans</name>
    <dbReference type="NCBI Taxonomy" id="1550024"/>
    <lineage>
        <taxon>Bacteria</taxon>
        <taxon>Bacillati</taxon>
        <taxon>Bacillota</taxon>
        <taxon>Clostridia</taxon>
        <taxon>Eubacteriales</taxon>
        <taxon>Oscillospiraceae</taxon>
        <taxon>Ruthenibacterium</taxon>
    </lineage>
</organism>
<dbReference type="AlphaFoldDB" id="A0A6L6LQU3"/>
<dbReference type="Gene3D" id="3.40.720.10">
    <property type="entry name" value="Alkaline Phosphatase, subunit A"/>
    <property type="match status" value="1"/>
</dbReference>
<dbReference type="RefSeq" id="WP_172725968.1">
    <property type="nucleotide sequence ID" value="NZ_WMZN01000005.1"/>
</dbReference>
<comment type="caution">
    <text evidence="4">The sequence shown here is derived from an EMBL/GenBank/DDBJ whole genome shotgun (WGS) entry which is preliminary data.</text>
</comment>
<dbReference type="SUPFAM" id="SSF53649">
    <property type="entry name" value="Alkaline phosphatase-like"/>
    <property type="match status" value="1"/>
</dbReference>
<dbReference type="PANTHER" id="PTHR45953:SF1">
    <property type="entry name" value="IDURONATE 2-SULFATASE"/>
    <property type="match status" value="1"/>
</dbReference>
<dbReference type="InterPro" id="IPR000917">
    <property type="entry name" value="Sulfatase_N"/>
</dbReference>
<evidence type="ECO:0000313" key="4">
    <source>
        <dbReference type="EMBL" id="MTS27202.1"/>
    </source>
</evidence>
<evidence type="ECO:0000313" key="5">
    <source>
        <dbReference type="Proteomes" id="UP000472755"/>
    </source>
</evidence>
<evidence type="ECO:0000256" key="2">
    <source>
        <dbReference type="ARBA" id="ARBA00022801"/>
    </source>
</evidence>
<dbReference type="CDD" id="cd16022">
    <property type="entry name" value="sulfatase_like"/>
    <property type="match status" value="1"/>
</dbReference>
<dbReference type="GO" id="GO:0016740">
    <property type="term" value="F:transferase activity"/>
    <property type="evidence" value="ECO:0007669"/>
    <property type="project" value="UniProtKB-KW"/>
</dbReference>
<keyword evidence="4" id="KW-0808">Transferase</keyword>
<evidence type="ECO:0000259" key="3">
    <source>
        <dbReference type="Pfam" id="PF00884"/>
    </source>
</evidence>
<dbReference type="Proteomes" id="UP000472755">
    <property type="component" value="Unassembled WGS sequence"/>
</dbReference>
<dbReference type="InterPro" id="IPR017850">
    <property type="entry name" value="Alkaline_phosphatase_core_sf"/>
</dbReference>
<sequence>MTKAKRILLIMTDQQRWDTIHALGCKGAITPNLDQLTRECTVFEKCYTPSPVCAPARLSMYSGLYPGKHGSTNNSPDILYTGNGMYGMLSEAGYRTCSIGKMHFVRDRYDLHGLKERITQEELPDPSADDYTKFLLETEYDYVIDYNGQRSEMYYIPQISQLPQKYHPTQWIGDKTVEFLEGLNPEEPTFLMASFIHPHPPYAPPVPWNKLHRSEMLLPFAPDNSQDLISYHNYKQNMYKGLSAGVDNHLLTLMKDYYYSCITFVDYQIGRIFQALKKRGLYDDTLIIFTSDHGELLGDYHCLGKRTMLDAVAKVPLLVKYPGKDASHCTDVCSLLDLMPTILNYAGIPLPQELDGQNLFCANNAREFVYSQYSSGTTGLYMIVSNNDKLIYSAADQRYWYFEHFPEEKDQYSPANPRCVHMKKLLNEFIACDCSLNKEKEAVDMEQIRQNYHYTLIKQDSVKRMADEKAQLPPGYEIDLDIQYTWKHETWKRDK</sequence>
<protein>
    <submittedName>
        <fullName evidence="4">Sulfatase-like hydrolase/transferase</fullName>
    </submittedName>
</protein>
<evidence type="ECO:0000256" key="1">
    <source>
        <dbReference type="ARBA" id="ARBA00022723"/>
    </source>
</evidence>
<keyword evidence="1" id="KW-0479">Metal-binding</keyword>
<dbReference type="Pfam" id="PF00884">
    <property type="entry name" value="Sulfatase"/>
    <property type="match status" value="1"/>
</dbReference>
<keyword evidence="2 4" id="KW-0378">Hydrolase</keyword>
<accession>A0A6L6LQU3</accession>
<dbReference type="PANTHER" id="PTHR45953">
    <property type="entry name" value="IDURONATE 2-SULFATASE"/>
    <property type="match status" value="1"/>
</dbReference>
<dbReference type="GO" id="GO:0046872">
    <property type="term" value="F:metal ion binding"/>
    <property type="evidence" value="ECO:0007669"/>
    <property type="project" value="UniProtKB-KW"/>
</dbReference>
<gene>
    <name evidence="4" type="ORF">GMD59_07860</name>
</gene>
<dbReference type="GO" id="GO:0008484">
    <property type="term" value="F:sulfuric ester hydrolase activity"/>
    <property type="evidence" value="ECO:0007669"/>
    <property type="project" value="TreeGrafter"/>
</dbReference>
<reference evidence="4 5" key="1">
    <citation type="journal article" date="2019" name="Nat. Med.">
        <title>A library of human gut bacterial isolates paired with longitudinal multiomics data enables mechanistic microbiome research.</title>
        <authorList>
            <person name="Poyet M."/>
            <person name="Groussin M."/>
            <person name="Gibbons S.M."/>
            <person name="Avila-Pacheco J."/>
            <person name="Jiang X."/>
            <person name="Kearney S.M."/>
            <person name="Perrotta A.R."/>
            <person name="Berdy B."/>
            <person name="Zhao S."/>
            <person name="Lieberman T.D."/>
            <person name="Swanson P.K."/>
            <person name="Smith M."/>
            <person name="Roesemann S."/>
            <person name="Alexander J.E."/>
            <person name="Rich S.A."/>
            <person name="Livny J."/>
            <person name="Vlamakis H."/>
            <person name="Clish C."/>
            <person name="Bullock K."/>
            <person name="Deik A."/>
            <person name="Scott J."/>
            <person name="Pierce K.A."/>
            <person name="Xavier R.J."/>
            <person name="Alm E.J."/>
        </authorList>
    </citation>
    <scope>NUCLEOTIDE SEQUENCE [LARGE SCALE GENOMIC DNA]</scope>
    <source>
        <strain evidence="4 5">BIOML-A4</strain>
    </source>
</reference>
<name>A0A6L6LQU3_9FIRM</name>
<proteinExistence type="predicted"/>
<dbReference type="GO" id="GO:0005737">
    <property type="term" value="C:cytoplasm"/>
    <property type="evidence" value="ECO:0007669"/>
    <property type="project" value="TreeGrafter"/>
</dbReference>
<dbReference type="EMBL" id="WMZU01000010">
    <property type="protein sequence ID" value="MTS27202.1"/>
    <property type="molecule type" value="Genomic_DNA"/>
</dbReference>